<dbReference type="GO" id="GO:0045927">
    <property type="term" value="P:positive regulation of growth"/>
    <property type="evidence" value="ECO:0007669"/>
    <property type="project" value="InterPro"/>
</dbReference>
<dbReference type="EMBL" id="BSYO01000009">
    <property type="protein sequence ID" value="GMH09896.1"/>
    <property type="molecule type" value="Genomic_DNA"/>
</dbReference>
<dbReference type="AlphaFoldDB" id="A0AAD3SG76"/>
<gene>
    <name evidence="3" type="ORF">Nepgr_011737</name>
</gene>
<reference evidence="3" key="1">
    <citation type="submission" date="2023-05" db="EMBL/GenBank/DDBJ databases">
        <title>Nepenthes gracilis genome sequencing.</title>
        <authorList>
            <person name="Fukushima K."/>
        </authorList>
    </citation>
    <scope>NUCLEOTIDE SEQUENCE</scope>
    <source>
        <strain evidence="3">SING2019-196</strain>
    </source>
</reference>
<keyword evidence="4" id="KW-1185">Reference proteome</keyword>
<dbReference type="PANTHER" id="PTHR31371:SF4">
    <property type="entry name" value="DUF668 DOMAIN-CONTAINING PROTEIN"/>
    <property type="match status" value="1"/>
</dbReference>
<dbReference type="Pfam" id="PF05003">
    <property type="entry name" value="DUF668"/>
    <property type="match status" value="1"/>
</dbReference>
<evidence type="ECO:0000313" key="3">
    <source>
        <dbReference type="EMBL" id="GMH09896.1"/>
    </source>
</evidence>
<dbReference type="Pfam" id="PF11961">
    <property type="entry name" value="DUF3475"/>
    <property type="match status" value="1"/>
</dbReference>
<evidence type="ECO:0000259" key="1">
    <source>
        <dbReference type="Pfam" id="PF05003"/>
    </source>
</evidence>
<feature type="domain" description="DUF3475" evidence="2">
    <location>
        <begin position="32"/>
        <end position="88"/>
    </location>
</feature>
<dbReference type="Proteomes" id="UP001279734">
    <property type="component" value="Unassembled WGS sequence"/>
</dbReference>
<evidence type="ECO:0000313" key="4">
    <source>
        <dbReference type="Proteomes" id="UP001279734"/>
    </source>
</evidence>
<protein>
    <submittedName>
        <fullName evidence="3">Uncharacterized protein</fullName>
    </submittedName>
</protein>
<comment type="caution">
    <text evidence="3">The sequence shown here is derived from an EMBL/GenBank/DDBJ whole genome shotgun (WGS) entry which is preliminary data.</text>
</comment>
<accession>A0AAD3SG76</accession>
<dbReference type="InterPro" id="IPR021864">
    <property type="entry name" value="DUF3475"/>
</dbReference>
<dbReference type="PANTHER" id="PTHR31371">
    <property type="entry name" value="BNAC09G50660D PROTEIN"/>
    <property type="match status" value="1"/>
</dbReference>
<organism evidence="3 4">
    <name type="scientific">Nepenthes gracilis</name>
    <name type="common">Slender pitcher plant</name>
    <dbReference type="NCBI Taxonomy" id="150966"/>
    <lineage>
        <taxon>Eukaryota</taxon>
        <taxon>Viridiplantae</taxon>
        <taxon>Streptophyta</taxon>
        <taxon>Embryophyta</taxon>
        <taxon>Tracheophyta</taxon>
        <taxon>Spermatophyta</taxon>
        <taxon>Magnoliopsida</taxon>
        <taxon>eudicotyledons</taxon>
        <taxon>Gunneridae</taxon>
        <taxon>Pentapetalae</taxon>
        <taxon>Caryophyllales</taxon>
        <taxon>Nepenthaceae</taxon>
        <taxon>Nepenthes</taxon>
    </lineage>
</organism>
<name>A0AAD3SG76_NEPGR</name>
<dbReference type="InterPro" id="IPR007700">
    <property type="entry name" value="DUF668"/>
</dbReference>
<sequence length="566" mass="63644">MGSEALKGSWFSSLWRISRGNILHQENAVIGILAFEVANMMSKIVCLWNSLTDRQLVRLREDVVNSFGIINLVSEDENLLMELACSEIIESLNCVIESVMRLGKRCFDPVYNRLELFFVSLVENTVELHGCEYRWKKMEKKVKKMERFVAATSQLYQEMEVLVELEQTLRRMQSSPETNHVKLLEFQQKVMWQRQEVKNLREMSPWSRTYDYTVQLLARSIFTIIGRLKVVLGVHQAIFVEERNISGPLTASSLCRSRSVVQSSVHPSENHSSIFYSGPLGKSSSKLGFRARKKQQLAQQNVANLHKNNPLLKTKRFVQSGPFKGCMMAGSDSPIVHSCMPSRSGSLSSPGTCLDDICKPRGTTAMPLLISKIFGISGSVLSFQCTLSETLPFTLGKAALSLHYANIILLIEKFASSPHLIGADARDDLYHMLPTSIRSTLRARLKMHPKSLAASAYDAALAAEWSMAMVRILEWLSPLAHNTVRWHSERNFEKQHMIPRASVLLVQTLYFANQAKAEAAITELLMGLNYLCRFGKEFNQTTLSGPAGNVALNDCFIETDTVACHA</sequence>
<feature type="domain" description="DUF668" evidence="1">
    <location>
        <begin position="394"/>
        <end position="485"/>
    </location>
</feature>
<evidence type="ECO:0000259" key="2">
    <source>
        <dbReference type="Pfam" id="PF11961"/>
    </source>
</evidence>
<proteinExistence type="predicted"/>